<evidence type="ECO:0000313" key="2">
    <source>
        <dbReference type="Proteomes" id="UP000252733"/>
    </source>
</evidence>
<comment type="caution">
    <text evidence="1">The sequence shown here is derived from an EMBL/GenBank/DDBJ whole genome shotgun (WGS) entry which is preliminary data.</text>
</comment>
<evidence type="ECO:0000313" key="1">
    <source>
        <dbReference type="EMBL" id="RCW31126.1"/>
    </source>
</evidence>
<proteinExistence type="predicted"/>
<sequence length="92" mass="10649">MQNGKRDVKYEIVFCDHTTILVFVYKVRKVGKKACVWSESDSCKACEAAKTEFIWVNEHLGGKRNSLPRFFVDANGTLWTDTNYKSILSIRR</sequence>
<gene>
    <name evidence="1" type="ORF">DFO77_11994</name>
</gene>
<name>A0A2T0XPZ5_9BACT</name>
<dbReference type="AlphaFoldDB" id="A0A2T0XPZ5"/>
<dbReference type="EMBL" id="QPIZ01000019">
    <property type="protein sequence ID" value="RCW31126.1"/>
    <property type="molecule type" value="Genomic_DNA"/>
</dbReference>
<dbReference type="Proteomes" id="UP000252733">
    <property type="component" value="Unassembled WGS sequence"/>
</dbReference>
<accession>A0A2T0XPZ5</accession>
<reference evidence="1 2" key="1">
    <citation type="submission" date="2018-07" db="EMBL/GenBank/DDBJ databases">
        <title>Freshwater and sediment microbial communities from various areas in North America, analyzing microbe dynamics in response to fracking.</title>
        <authorList>
            <person name="Lamendella R."/>
        </authorList>
    </citation>
    <scope>NUCLEOTIDE SEQUENCE [LARGE SCALE GENOMIC DNA]</scope>
    <source>
        <strain evidence="1 2">160A</strain>
    </source>
</reference>
<keyword evidence="2" id="KW-1185">Reference proteome</keyword>
<protein>
    <submittedName>
        <fullName evidence="1">Uncharacterized protein</fullName>
    </submittedName>
</protein>
<organism evidence="1 2">
    <name type="scientific">Marinilabilia salmonicolor</name>
    <dbReference type="NCBI Taxonomy" id="989"/>
    <lineage>
        <taxon>Bacteria</taxon>
        <taxon>Pseudomonadati</taxon>
        <taxon>Bacteroidota</taxon>
        <taxon>Bacteroidia</taxon>
        <taxon>Marinilabiliales</taxon>
        <taxon>Marinilabiliaceae</taxon>
        <taxon>Marinilabilia</taxon>
    </lineage>
</organism>